<evidence type="ECO:0000256" key="1">
    <source>
        <dbReference type="SAM" id="Phobius"/>
    </source>
</evidence>
<keyword evidence="1" id="KW-0472">Membrane</keyword>
<keyword evidence="1" id="KW-0812">Transmembrane</keyword>
<keyword evidence="1" id="KW-1133">Transmembrane helix</keyword>
<keyword evidence="3" id="KW-1185">Reference proteome</keyword>
<accession>A0A653BTE0</accession>
<dbReference type="OrthoDB" id="5795596at2759"/>
<proteinExistence type="predicted"/>
<name>A0A653BTE0_CALMS</name>
<gene>
    <name evidence="2" type="ORF">CALMAC_LOCUS3599</name>
</gene>
<dbReference type="EMBL" id="CAACVG010005024">
    <property type="protein sequence ID" value="VEN38849.1"/>
    <property type="molecule type" value="Genomic_DNA"/>
</dbReference>
<protein>
    <submittedName>
        <fullName evidence="2">Uncharacterized protein</fullName>
    </submittedName>
</protein>
<feature type="transmembrane region" description="Helical" evidence="1">
    <location>
        <begin position="12"/>
        <end position="31"/>
    </location>
</feature>
<evidence type="ECO:0000313" key="3">
    <source>
        <dbReference type="Proteomes" id="UP000410492"/>
    </source>
</evidence>
<dbReference type="AlphaFoldDB" id="A0A653BTE0"/>
<dbReference type="Proteomes" id="UP000410492">
    <property type="component" value="Unassembled WGS sequence"/>
</dbReference>
<sequence>MSGAKIGKWINDNIVFLVGIPLIIGVHYGWLKLQENPRLVPPDQRKGLPLVEIFQRGKNALFGEGQPTSSEK</sequence>
<organism evidence="2 3">
    <name type="scientific">Callosobruchus maculatus</name>
    <name type="common">Southern cowpea weevil</name>
    <name type="synonym">Pulse bruchid</name>
    <dbReference type="NCBI Taxonomy" id="64391"/>
    <lineage>
        <taxon>Eukaryota</taxon>
        <taxon>Metazoa</taxon>
        <taxon>Ecdysozoa</taxon>
        <taxon>Arthropoda</taxon>
        <taxon>Hexapoda</taxon>
        <taxon>Insecta</taxon>
        <taxon>Pterygota</taxon>
        <taxon>Neoptera</taxon>
        <taxon>Endopterygota</taxon>
        <taxon>Coleoptera</taxon>
        <taxon>Polyphaga</taxon>
        <taxon>Cucujiformia</taxon>
        <taxon>Chrysomeloidea</taxon>
        <taxon>Chrysomelidae</taxon>
        <taxon>Bruchinae</taxon>
        <taxon>Bruchini</taxon>
        <taxon>Callosobruchus</taxon>
    </lineage>
</organism>
<reference evidence="2 3" key="1">
    <citation type="submission" date="2019-01" db="EMBL/GenBank/DDBJ databases">
        <authorList>
            <person name="Sayadi A."/>
        </authorList>
    </citation>
    <scope>NUCLEOTIDE SEQUENCE [LARGE SCALE GENOMIC DNA]</scope>
</reference>
<evidence type="ECO:0000313" key="2">
    <source>
        <dbReference type="EMBL" id="VEN38849.1"/>
    </source>
</evidence>